<dbReference type="Proteomes" id="UP000298049">
    <property type="component" value="Chromosome"/>
</dbReference>
<dbReference type="GO" id="GO:0016301">
    <property type="term" value="F:kinase activity"/>
    <property type="evidence" value="ECO:0007669"/>
    <property type="project" value="UniProtKB-KW"/>
</dbReference>
<dbReference type="RefSeq" id="WP_136546599.1">
    <property type="nucleotide sequence ID" value="NZ_CP031093.1"/>
</dbReference>
<dbReference type="GO" id="GO:0046656">
    <property type="term" value="P:folic acid biosynthetic process"/>
    <property type="evidence" value="ECO:0007669"/>
    <property type="project" value="UniProtKB-KW"/>
</dbReference>
<keyword evidence="5 9" id="KW-0418">Kinase</keyword>
<evidence type="ECO:0000313" key="9">
    <source>
        <dbReference type="EMBL" id="QCF24912.1"/>
    </source>
</evidence>
<organism evidence="9 10">
    <name type="scientific">Hydrocarboniclastica marina</name>
    <dbReference type="NCBI Taxonomy" id="2259620"/>
    <lineage>
        <taxon>Bacteria</taxon>
        <taxon>Pseudomonadati</taxon>
        <taxon>Pseudomonadota</taxon>
        <taxon>Gammaproteobacteria</taxon>
        <taxon>Alteromonadales</taxon>
        <taxon>Alteromonadaceae</taxon>
        <taxon>Hydrocarboniclastica</taxon>
    </lineage>
</organism>
<dbReference type="OrthoDB" id="9790168at2"/>
<dbReference type="KEGG" id="hmi:soil367_02530"/>
<dbReference type="UniPathway" id="UPA00077">
    <property type="reaction ID" value="UER00155"/>
</dbReference>
<keyword evidence="7" id="KW-0289">Folate biosynthesis</keyword>
<keyword evidence="10" id="KW-1185">Reference proteome</keyword>
<evidence type="ECO:0000256" key="5">
    <source>
        <dbReference type="ARBA" id="ARBA00022777"/>
    </source>
</evidence>
<reference evidence="9 10" key="1">
    <citation type="submission" date="2018-07" db="EMBL/GenBank/DDBJ databases">
        <title>Marsedoiliclastica nanhaica gen. nov. sp. nov., a novel marine hydrocarbonoclastic bacterium isolated from an in-situ enriched hydrocarbon-degrading consortium in deep-sea sediment.</title>
        <authorList>
            <person name="Dong C."/>
            <person name="Ma T."/>
            <person name="Liu R."/>
            <person name="Shao Z."/>
        </authorList>
    </citation>
    <scope>NUCLEOTIDE SEQUENCE [LARGE SCALE GENOMIC DNA]</scope>
    <source>
        <strain evidence="10">soil36-7</strain>
    </source>
</reference>
<proteinExistence type="predicted"/>
<dbReference type="GO" id="GO:0046654">
    <property type="term" value="P:tetrahydrofolate biosynthetic process"/>
    <property type="evidence" value="ECO:0007669"/>
    <property type="project" value="UniProtKB-UniPathway"/>
</dbReference>
<keyword evidence="6" id="KW-0067">ATP-binding</keyword>
<sequence>MSYVYLGVGSNQDPVRHVRLALDALGASFGGLTLSPVYESEPVGFTGRNFLNLVVGLETDLSIGGLRHRLKELEEQFGRKRDGTVYGQGALDIDLLLYDDLVGSFDGVELPRPEIVLNAFVLRPLAEIAPGCRHPVLDLTFSELWANYDCHQRLWRVPFSWRGTEL</sequence>
<dbReference type="CDD" id="cd00483">
    <property type="entry name" value="HPPK"/>
    <property type="match status" value="1"/>
</dbReference>
<dbReference type="Pfam" id="PF01288">
    <property type="entry name" value="HPPK"/>
    <property type="match status" value="1"/>
</dbReference>
<feature type="domain" description="7,8-dihydro-6-hydroxymethylpterin-pyrophosphokinase" evidence="8">
    <location>
        <begin position="5"/>
        <end position="130"/>
    </location>
</feature>
<dbReference type="AlphaFoldDB" id="A0A4P7XFL7"/>
<evidence type="ECO:0000256" key="7">
    <source>
        <dbReference type="ARBA" id="ARBA00022909"/>
    </source>
</evidence>
<keyword evidence="3 9" id="KW-0808">Transferase</keyword>
<evidence type="ECO:0000256" key="3">
    <source>
        <dbReference type="ARBA" id="ARBA00022679"/>
    </source>
</evidence>
<keyword evidence="4" id="KW-0547">Nucleotide-binding</keyword>
<dbReference type="EMBL" id="CP031093">
    <property type="protein sequence ID" value="QCF24912.1"/>
    <property type="molecule type" value="Genomic_DNA"/>
</dbReference>
<protein>
    <recommendedName>
        <fullName evidence="2">2-amino-4-hydroxy-6-hydroxymethyldihydropteridine diphosphokinase</fullName>
        <ecNumber evidence="2">2.7.6.3</ecNumber>
    </recommendedName>
</protein>
<dbReference type="InterPro" id="IPR000550">
    <property type="entry name" value="Hppk"/>
</dbReference>
<evidence type="ECO:0000259" key="8">
    <source>
        <dbReference type="Pfam" id="PF01288"/>
    </source>
</evidence>
<comment type="pathway">
    <text evidence="1">Cofactor biosynthesis; tetrahydrofolate biosynthesis; 2-amino-4-hydroxy-6-hydroxymethyl-7,8-dihydropteridine diphosphate from 7,8-dihydroneopterin triphosphate: step 4/4.</text>
</comment>
<dbReference type="PANTHER" id="PTHR43071">
    <property type="entry name" value="2-AMINO-4-HYDROXY-6-HYDROXYMETHYLDIHYDROPTERIDINE PYROPHOSPHOKINASE"/>
    <property type="match status" value="1"/>
</dbReference>
<dbReference type="Gene3D" id="3.30.70.560">
    <property type="entry name" value="7,8-Dihydro-6-hydroxymethylpterin-pyrophosphokinase HPPK"/>
    <property type="match status" value="1"/>
</dbReference>
<dbReference type="EC" id="2.7.6.3" evidence="2"/>
<evidence type="ECO:0000313" key="10">
    <source>
        <dbReference type="Proteomes" id="UP000298049"/>
    </source>
</evidence>
<evidence type="ECO:0000256" key="4">
    <source>
        <dbReference type="ARBA" id="ARBA00022741"/>
    </source>
</evidence>
<dbReference type="InterPro" id="IPR035907">
    <property type="entry name" value="Hppk_sf"/>
</dbReference>
<evidence type="ECO:0000256" key="1">
    <source>
        <dbReference type="ARBA" id="ARBA00005051"/>
    </source>
</evidence>
<accession>A0A4P7XFL7</accession>
<dbReference type="NCBIfam" id="TIGR01498">
    <property type="entry name" value="folK"/>
    <property type="match status" value="1"/>
</dbReference>
<name>A0A4P7XFL7_9ALTE</name>
<dbReference type="PANTHER" id="PTHR43071:SF2">
    <property type="entry name" value="2-AMINO-4-HYDROXY-6-HYDROXYMETHYLDIHYDROPTERIDINE PYROPHOSPHOKINASE"/>
    <property type="match status" value="1"/>
</dbReference>
<dbReference type="GO" id="GO:0003848">
    <property type="term" value="F:2-amino-4-hydroxy-6-hydroxymethyldihydropteridine diphosphokinase activity"/>
    <property type="evidence" value="ECO:0007669"/>
    <property type="project" value="UniProtKB-EC"/>
</dbReference>
<evidence type="ECO:0000256" key="6">
    <source>
        <dbReference type="ARBA" id="ARBA00022840"/>
    </source>
</evidence>
<evidence type="ECO:0000256" key="2">
    <source>
        <dbReference type="ARBA" id="ARBA00013253"/>
    </source>
</evidence>
<dbReference type="GO" id="GO:0005524">
    <property type="term" value="F:ATP binding"/>
    <property type="evidence" value="ECO:0007669"/>
    <property type="project" value="UniProtKB-KW"/>
</dbReference>
<gene>
    <name evidence="9" type="primary">folK</name>
    <name evidence="9" type="ORF">soil367_02530</name>
</gene>
<dbReference type="SUPFAM" id="SSF55083">
    <property type="entry name" value="6-hydroxymethyl-7,8-dihydropterin pyrophosphokinase, HPPK"/>
    <property type="match status" value="1"/>
</dbReference>